<dbReference type="Gene3D" id="3.20.20.140">
    <property type="entry name" value="Metal-dependent hydrolases"/>
    <property type="match status" value="1"/>
</dbReference>
<feature type="domain" description="Amidohydrolase-related" evidence="2">
    <location>
        <begin position="3"/>
        <end position="255"/>
    </location>
</feature>
<dbReference type="PANTHER" id="PTHR21240">
    <property type="entry name" value="2-AMINO-3-CARBOXYLMUCONATE-6-SEMIALDEHYDE DECARBOXYLASE"/>
    <property type="match status" value="1"/>
</dbReference>
<dbReference type="Pfam" id="PF04909">
    <property type="entry name" value="Amidohydro_2"/>
    <property type="match status" value="1"/>
</dbReference>
<dbReference type="GO" id="GO:0019748">
    <property type="term" value="P:secondary metabolic process"/>
    <property type="evidence" value="ECO:0007669"/>
    <property type="project" value="TreeGrafter"/>
</dbReference>
<organism evidence="3 4">
    <name type="scientific">Prosthecobacter dejongeii</name>
    <dbReference type="NCBI Taxonomy" id="48465"/>
    <lineage>
        <taxon>Bacteria</taxon>
        <taxon>Pseudomonadati</taxon>
        <taxon>Verrucomicrobiota</taxon>
        <taxon>Verrucomicrobiia</taxon>
        <taxon>Verrucomicrobiales</taxon>
        <taxon>Verrucomicrobiaceae</taxon>
        <taxon>Prosthecobacter</taxon>
    </lineage>
</organism>
<proteinExistence type="predicted"/>
<dbReference type="AlphaFoldDB" id="A0A7W8DQD1"/>
<evidence type="ECO:0000313" key="3">
    <source>
        <dbReference type="EMBL" id="MBB5038343.1"/>
    </source>
</evidence>
<dbReference type="GO" id="GO:0016831">
    <property type="term" value="F:carboxy-lyase activity"/>
    <property type="evidence" value="ECO:0007669"/>
    <property type="project" value="InterPro"/>
</dbReference>
<dbReference type="GO" id="GO:0016787">
    <property type="term" value="F:hydrolase activity"/>
    <property type="evidence" value="ECO:0007669"/>
    <property type="project" value="UniProtKB-KW"/>
</dbReference>
<gene>
    <name evidence="3" type="ORF">HNQ64_002601</name>
</gene>
<dbReference type="InterPro" id="IPR032466">
    <property type="entry name" value="Metal_Hydrolase"/>
</dbReference>
<dbReference type="InterPro" id="IPR032465">
    <property type="entry name" value="ACMSD"/>
</dbReference>
<accession>A0A7W8DQD1</accession>
<dbReference type="PANTHER" id="PTHR21240:SF28">
    <property type="entry name" value="ISO-OROTATE DECARBOXYLASE (EUROFUNG)"/>
    <property type="match status" value="1"/>
</dbReference>
<name>A0A7W8DQD1_9BACT</name>
<dbReference type="SUPFAM" id="SSF51556">
    <property type="entry name" value="Metallo-dependent hydrolases"/>
    <property type="match status" value="1"/>
</dbReference>
<keyword evidence="1" id="KW-0456">Lyase</keyword>
<dbReference type="InterPro" id="IPR006680">
    <property type="entry name" value="Amidohydro-rel"/>
</dbReference>
<keyword evidence="3" id="KW-0378">Hydrolase</keyword>
<evidence type="ECO:0000313" key="4">
    <source>
        <dbReference type="Proteomes" id="UP000534294"/>
    </source>
</evidence>
<dbReference type="RefSeq" id="WP_184209049.1">
    <property type="nucleotide sequence ID" value="NZ_JACHIF010000004.1"/>
</dbReference>
<evidence type="ECO:0000256" key="1">
    <source>
        <dbReference type="ARBA" id="ARBA00023239"/>
    </source>
</evidence>
<comment type="caution">
    <text evidence="3">The sequence shown here is derived from an EMBL/GenBank/DDBJ whole genome shotgun (WGS) entry which is preliminary data.</text>
</comment>
<sequence length="261" mass="28608">MIIDAHTHIHPDPKGFGPHKDASAETLVANLKAAGISQAVVLAIEPDMGNDYVAQKCAEHPELIGFVSLNPLNPQSVTEGFTTYIRSGKMHGVKLHPRRQGFTIEHTREVIQLVEQAAELRVPILFDAFPYGDTYYKIQEVRMIHEVAQAVPQADIIMAHTGGIHVMDALMVVKGNRNVVVDVSFTPFWFAGSTVYSDLIFVLRKLGANRILHGSDSPEVPVGRSVEDTLALCDQCGFNEGDRSLIFAGNIQRLLSKASAQ</sequence>
<dbReference type="Proteomes" id="UP000534294">
    <property type="component" value="Unassembled WGS sequence"/>
</dbReference>
<protein>
    <submittedName>
        <fullName evidence="3">Putative TIM-barrel fold metal-dependent hydrolase</fullName>
    </submittedName>
</protein>
<reference evidence="3 4" key="1">
    <citation type="submission" date="2020-08" db="EMBL/GenBank/DDBJ databases">
        <title>Genomic Encyclopedia of Type Strains, Phase IV (KMG-IV): sequencing the most valuable type-strain genomes for metagenomic binning, comparative biology and taxonomic classification.</title>
        <authorList>
            <person name="Goeker M."/>
        </authorList>
    </citation>
    <scope>NUCLEOTIDE SEQUENCE [LARGE SCALE GENOMIC DNA]</scope>
    <source>
        <strain evidence="3 4">DSM 12251</strain>
    </source>
</reference>
<keyword evidence="4" id="KW-1185">Reference proteome</keyword>
<dbReference type="EMBL" id="JACHIF010000004">
    <property type="protein sequence ID" value="MBB5038343.1"/>
    <property type="molecule type" value="Genomic_DNA"/>
</dbReference>
<evidence type="ECO:0000259" key="2">
    <source>
        <dbReference type="Pfam" id="PF04909"/>
    </source>
</evidence>
<dbReference type="GO" id="GO:0005737">
    <property type="term" value="C:cytoplasm"/>
    <property type="evidence" value="ECO:0007669"/>
    <property type="project" value="TreeGrafter"/>
</dbReference>